<proteinExistence type="predicted"/>
<evidence type="ECO:0000313" key="1">
    <source>
        <dbReference type="EMBL" id="SIT09625.1"/>
    </source>
</evidence>
<dbReference type="STRING" id="529505.SAMN05421761_11625"/>
<evidence type="ECO:0000313" key="2">
    <source>
        <dbReference type="Proteomes" id="UP000186026"/>
    </source>
</evidence>
<dbReference type="Proteomes" id="UP000186026">
    <property type="component" value="Unassembled WGS sequence"/>
</dbReference>
<keyword evidence="2" id="KW-1185">Reference proteome</keyword>
<gene>
    <name evidence="1" type="ORF">SAMN05421761_11625</name>
</gene>
<sequence length="338" mass="38513">MELAERIHAFVQLGEKIKNLTSEEFENLTWRVENNNSWFTPDHTKLALNGLASFLERSALEAWVEEYEINDELAPKEIGVLMAGNIPAVGFHDLLAVLITGHKAAVKLSSSDTILIKWLVNELIQIEDRFALLISFEEMLKAKDAYIATGSDNSARYFNYYFGKYPSIIRKNRTSIAILKGDETADDFVRLGNDIFQYYGLGCRNVSKLFIPNKQILQSMLDAMDGFQILSSNHKYINNYDYNKSIYLINGEDHLDNGFLILKESTDLVSPISVVYFELYDDLDTLKSHLKIIEDKIQCVLSSNAWFNESIPFGQAQCPKLDDYADGVDTVQFLLELK</sequence>
<organism evidence="1 2">
    <name type="scientific">Belliella pelovolcani</name>
    <dbReference type="NCBI Taxonomy" id="529505"/>
    <lineage>
        <taxon>Bacteria</taxon>
        <taxon>Pseudomonadati</taxon>
        <taxon>Bacteroidota</taxon>
        <taxon>Cytophagia</taxon>
        <taxon>Cytophagales</taxon>
        <taxon>Cyclobacteriaceae</taxon>
        <taxon>Belliella</taxon>
    </lineage>
</organism>
<name>A0A1N7PG54_9BACT</name>
<dbReference type="EMBL" id="FTOP01000016">
    <property type="protein sequence ID" value="SIT09625.1"/>
    <property type="molecule type" value="Genomic_DNA"/>
</dbReference>
<reference evidence="2" key="1">
    <citation type="submission" date="2017-01" db="EMBL/GenBank/DDBJ databases">
        <authorList>
            <person name="Varghese N."/>
            <person name="Submissions S."/>
        </authorList>
    </citation>
    <scope>NUCLEOTIDE SEQUENCE [LARGE SCALE GENOMIC DNA]</scope>
    <source>
        <strain evidence="2">DSM 46698</strain>
    </source>
</reference>
<dbReference type="AlphaFoldDB" id="A0A1N7PG54"/>
<dbReference type="OrthoDB" id="1522941at2"/>
<dbReference type="RefSeq" id="WP_076502628.1">
    <property type="nucleotide sequence ID" value="NZ_FTOP01000016.1"/>
</dbReference>
<protein>
    <submittedName>
        <fullName evidence="1">Acyl-CoA reductase (LuxC)</fullName>
    </submittedName>
</protein>
<accession>A0A1N7PG54</accession>